<sequence length="74" mass="8893">MFLHMVVRQNIIFPLMWASMAQKISKWYLVYFTIQFINHFPSLSYPMWEECFSPPNVLSLWNTAQNHKISPPDM</sequence>
<reference evidence="1" key="1">
    <citation type="submission" date="2018-02" db="EMBL/GenBank/DDBJ databases">
        <title>Rhizophora mucronata_Transcriptome.</title>
        <authorList>
            <person name="Meera S.P."/>
            <person name="Sreeshan A."/>
            <person name="Augustine A."/>
        </authorList>
    </citation>
    <scope>NUCLEOTIDE SEQUENCE</scope>
    <source>
        <tissue evidence="1">Leaf</tissue>
    </source>
</reference>
<accession>A0A2P2Q6C1</accession>
<protein>
    <submittedName>
        <fullName evidence="1">Uncharacterized protein</fullName>
    </submittedName>
</protein>
<organism evidence="1">
    <name type="scientific">Rhizophora mucronata</name>
    <name type="common">Asiatic mangrove</name>
    <dbReference type="NCBI Taxonomy" id="61149"/>
    <lineage>
        <taxon>Eukaryota</taxon>
        <taxon>Viridiplantae</taxon>
        <taxon>Streptophyta</taxon>
        <taxon>Embryophyta</taxon>
        <taxon>Tracheophyta</taxon>
        <taxon>Spermatophyta</taxon>
        <taxon>Magnoliopsida</taxon>
        <taxon>eudicotyledons</taxon>
        <taxon>Gunneridae</taxon>
        <taxon>Pentapetalae</taxon>
        <taxon>rosids</taxon>
        <taxon>fabids</taxon>
        <taxon>Malpighiales</taxon>
        <taxon>Rhizophoraceae</taxon>
        <taxon>Rhizophora</taxon>
    </lineage>
</organism>
<name>A0A2P2Q6C1_RHIMU</name>
<evidence type="ECO:0000313" key="1">
    <source>
        <dbReference type="EMBL" id="MBX62528.1"/>
    </source>
</evidence>
<dbReference type="AlphaFoldDB" id="A0A2P2Q6C1"/>
<dbReference type="EMBL" id="GGEC01082044">
    <property type="protein sequence ID" value="MBX62528.1"/>
    <property type="molecule type" value="Transcribed_RNA"/>
</dbReference>
<proteinExistence type="predicted"/>